<sequence>MQNIRRNNVATKLAKKKEYPRRNSAVKLRNNQKKNYPEKSKTSKGKRYEEFQKEQSREHKKRKKRRRKRKKFKKSDSTSKRKQTTKDEGRIKMAAIQDKPLKYIAGLL</sequence>
<proteinExistence type="predicted"/>
<keyword evidence="3" id="KW-1185">Reference proteome</keyword>
<feature type="compositionally biased region" description="Basic residues" evidence="1">
    <location>
        <begin position="58"/>
        <end position="73"/>
    </location>
</feature>
<comment type="caution">
    <text evidence="2">The sequence shown here is derived from an EMBL/GenBank/DDBJ whole genome shotgun (WGS) entry which is preliminary data.</text>
</comment>
<gene>
    <name evidence="2" type="ORF">TNCT_675461</name>
</gene>
<reference evidence="2" key="1">
    <citation type="submission" date="2020-07" db="EMBL/GenBank/DDBJ databases">
        <title>Multicomponent nature underlies the extraordinary mechanical properties of spider dragline silk.</title>
        <authorList>
            <person name="Kono N."/>
            <person name="Nakamura H."/>
            <person name="Mori M."/>
            <person name="Yoshida Y."/>
            <person name="Ohtoshi R."/>
            <person name="Malay A.D."/>
            <person name="Moran D.A.P."/>
            <person name="Tomita M."/>
            <person name="Numata K."/>
            <person name="Arakawa K."/>
        </authorList>
    </citation>
    <scope>NUCLEOTIDE SEQUENCE</scope>
</reference>
<feature type="compositionally biased region" description="Basic and acidic residues" evidence="1">
    <location>
        <begin position="35"/>
        <end position="57"/>
    </location>
</feature>
<evidence type="ECO:0000256" key="1">
    <source>
        <dbReference type="SAM" id="MobiDB-lite"/>
    </source>
</evidence>
<name>A0A8X6F5K8_TRICU</name>
<evidence type="ECO:0000313" key="3">
    <source>
        <dbReference type="Proteomes" id="UP000887116"/>
    </source>
</evidence>
<dbReference type="AlphaFoldDB" id="A0A8X6F5K8"/>
<organism evidence="2 3">
    <name type="scientific">Trichonephila clavata</name>
    <name type="common">Joro spider</name>
    <name type="synonym">Nephila clavata</name>
    <dbReference type="NCBI Taxonomy" id="2740835"/>
    <lineage>
        <taxon>Eukaryota</taxon>
        <taxon>Metazoa</taxon>
        <taxon>Ecdysozoa</taxon>
        <taxon>Arthropoda</taxon>
        <taxon>Chelicerata</taxon>
        <taxon>Arachnida</taxon>
        <taxon>Araneae</taxon>
        <taxon>Araneomorphae</taxon>
        <taxon>Entelegynae</taxon>
        <taxon>Araneoidea</taxon>
        <taxon>Nephilidae</taxon>
        <taxon>Trichonephila</taxon>
    </lineage>
</organism>
<dbReference type="EMBL" id="BMAO01011006">
    <property type="protein sequence ID" value="GFQ70752.1"/>
    <property type="molecule type" value="Genomic_DNA"/>
</dbReference>
<protein>
    <submittedName>
        <fullName evidence="2">Uncharacterized protein</fullName>
    </submittedName>
</protein>
<feature type="region of interest" description="Disordered" evidence="1">
    <location>
        <begin position="1"/>
        <end position="93"/>
    </location>
</feature>
<feature type="compositionally biased region" description="Basic and acidic residues" evidence="1">
    <location>
        <begin position="74"/>
        <end position="91"/>
    </location>
</feature>
<feature type="compositionally biased region" description="Polar residues" evidence="1">
    <location>
        <begin position="1"/>
        <end position="10"/>
    </location>
</feature>
<evidence type="ECO:0000313" key="2">
    <source>
        <dbReference type="EMBL" id="GFQ70752.1"/>
    </source>
</evidence>
<accession>A0A8X6F5K8</accession>
<dbReference type="Proteomes" id="UP000887116">
    <property type="component" value="Unassembled WGS sequence"/>
</dbReference>